<feature type="transmembrane region" description="Helical" evidence="7">
    <location>
        <begin position="343"/>
        <end position="359"/>
    </location>
</feature>
<keyword evidence="5 7" id="KW-0472">Membrane</keyword>
<feature type="coiled-coil region" evidence="6">
    <location>
        <begin position="521"/>
        <end position="555"/>
    </location>
</feature>
<protein>
    <submittedName>
        <fullName evidence="9">FUSC family protein</fullName>
    </submittedName>
</protein>
<feature type="transmembrane region" description="Helical" evidence="7">
    <location>
        <begin position="396"/>
        <end position="424"/>
    </location>
</feature>
<evidence type="ECO:0000256" key="6">
    <source>
        <dbReference type="SAM" id="Coils"/>
    </source>
</evidence>
<evidence type="ECO:0000313" key="9">
    <source>
        <dbReference type="EMBL" id="MBZ2165776.1"/>
    </source>
</evidence>
<dbReference type="Pfam" id="PF13515">
    <property type="entry name" value="FUSC_2"/>
    <property type="match status" value="1"/>
</dbReference>
<dbReference type="PANTHER" id="PTHR30509">
    <property type="entry name" value="P-HYDROXYBENZOIC ACID EFFLUX PUMP SUBUNIT-RELATED"/>
    <property type="match status" value="1"/>
</dbReference>
<proteinExistence type="predicted"/>
<dbReference type="PANTHER" id="PTHR30509:SF9">
    <property type="entry name" value="MULTIDRUG RESISTANCE PROTEIN MDTO"/>
    <property type="match status" value="1"/>
</dbReference>
<reference evidence="10" key="1">
    <citation type="journal article" date="2022" name="Microbiol. Resour. Announc.">
        <title>Draft Genome Sequence of a Methanogenic Archaeon from West Spitsbergen Permafrost.</title>
        <authorList>
            <person name="Trubitsyn V."/>
            <person name="Rivkina E."/>
            <person name="Shcherbakova V."/>
        </authorList>
    </citation>
    <scope>NUCLEOTIDE SEQUENCE [LARGE SCALE GENOMIC DNA]</scope>
    <source>
        <strain evidence="10">VT</strain>
    </source>
</reference>
<dbReference type="InterPro" id="IPR049453">
    <property type="entry name" value="Memb_transporter_dom"/>
</dbReference>
<evidence type="ECO:0000256" key="4">
    <source>
        <dbReference type="ARBA" id="ARBA00022989"/>
    </source>
</evidence>
<evidence type="ECO:0000313" key="10">
    <source>
        <dbReference type="Proteomes" id="UP000825933"/>
    </source>
</evidence>
<feature type="transmembrane region" description="Helical" evidence="7">
    <location>
        <begin position="96"/>
        <end position="116"/>
    </location>
</feature>
<feature type="transmembrane region" description="Helical" evidence="7">
    <location>
        <begin position="71"/>
        <end position="90"/>
    </location>
</feature>
<keyword evidence="3 7" id="KW-0812">Transmembrane</keyword>
<evidence type="ECO:0000256" key="5">
    <source>
        <dbReference type="ARBA" id="ARBA00023136"/>
    </source>
</evidence>
<dbReference type="RefSeq" id="WP_223791363.1">
    <property type="nucleotide sequence ID" value="NZ_JAIOUQ010000007.1"/>
</dbReference>
<keyword evidence="6" id="KW-0175">Coiled coil</keyword>
<keyword evidence="2" id="KW-1003">Cell membrane</keyword>
<organism evidence="9 10">
    <name type="scientific">Methanobacterium spitsbergense</name>
    <dbReference type="NCBI Taxonomy" id="2874285"/>
    <lineage>
        <taxon>Archaea</taxon>
        <taxon>Methanobacteriati</taxon>
        <taxon>Methanobacteriota</taxon>
        <taxon>Methanomada group</taxon>
        <taxon>Methanobacteria</taxon>
        <taxon>Methanobacteriales</taxon>
        <taxon>Methanobacteriaceae</taxon>
        <taxon>Methanobacterium</taxon>
    </lineage>
</organism>
<feature type="transmembrane region" description="Helical" evidence="7">
    <location>
        <begin position="460"/>
        <end position="478"/>
    </location>
</feature>
<dbReference type="AlphaFoldDB" id="A0A8T5UV26"/>
<dbReference type="EMBL" id="JAIOUQ010000007">
    <property type="protein sequence ID" value="MBZ2165776.1"/>
    <property type="molecule type" value="Genomic_DNA"/>
</dbReference>
<feature type="domain" description="Integral membrane bound transporter" evidence="8">
    <location>
        <begin position="353"/>
        <end position="473"/>
    </location>
</feature>
<gene>
    <name evidence="9" type="ORF">K8N75_06960</name>
</gene>
<keyword evidence="10" id="KW-1185">Reference proteome</keyword>
<feature type="transmembrane region" description="Helical" evidence="7">
    <location>
        <begin position="430"/>
        <end position="448"/>
    </location>
</feature>
<feature type="transmembrane region" description="Helical" evidence="7">
    <location>
        <begin position="47"/>
        <end position="64"/>
    </location>
</feature>
<evidence type="ECO:0000259" key="8">
    <source>
        <dbReference type="Pfam" id="PF13515"/>
    </source>
</evidence>
<evidence type="ECO:0000256" key="2">
    <source>
        <dbReference type="ARBA" id="ARBA00022475"/>
    </source>
</evidence>
<comment type="subcellular location">
    <subcellularLocation>
        <location evidence="1">Cell membrane</location>
        <topology evidence="1">Multi-pass membrane protein</topology>
    </subcellularLocation>
</comment>
<evidence type="ECO:0000256" key="3">
    <source>
        <dbReference type="ARBA" id="ARBA00022692"/>
    </source>
</evidence>
<feature type="transmembrane region" description="Helical" evidence="7">
    <location>
        <begin position="123"/>
        <end position="141"/>
    </location>
</feature>
<comment type="caution">
    <text evidence="9">The sequence shown here is derived from an EMBL/GenBank/DDBJ whole genome shotgun (WGS) entry which is preliminary data.</text>
</comment>
<dbReference type="GO" id="GO:0005886">
    <property type="term" value="C:plasma membrane"/>
    <property type="evidence" value="ECO:0007669"/>
    <property type="project" value="UniProtKB-SubCell"/>
</dbReference>
<accession>A0A8T5UV26</accession>
<feature type="transmembrane region" description="Helical" evidence="7">
    <location>
        <begin position="147"/>
        <end position="168"/>
    </location>
</feature>
<name>A0A8T5UV26_9EURY</name>
<feature type="transmembrane region" description="Helical" evidence="7">
    <location>
        <begin position="21"/>
        <end position="41"/>
    </location>
</feature>
<sequence>MKKKGFWNRFKRLSKPTGRPQWGQAFRAIFLMIIAAIVAKFMGLDNGIMAIVFVTLIATIIIETSLPLRKVAILTILGFFMTVLAFVSASLSLSNIGIFIFFTVIWAFFGISLYIFGSVEGSLGFTFFLIYFLAVLLVNNQSNTFDWTIYALLSYLVASVLFIPKIWFEKKKIREMVTIGFNPETNIQNIFSVKNILSDIPLRMDYINIFKFGSYFKILRKYSNLIVTRLTPKQHKYFNNFLNHSDEFAFKIGDHFNNDKGPVNLSAIDTELLTLESQFVKNSDNSETVMDISHGIRDILFESNTILSGDRGREKKIIKAHKKSLREVLDANFHLNNLYIRHAIRFTIAITLSLIFVYLTRERSAVWITMGVLIILKPDISSTVDNLISRVGFNLLAIILAIIFSFIFPHNLLIWLAFIMLFLFRAFYPNYMGFSVMAITVFIVLIWPTGTVFDNAISRLVDIALGGIIAFICAYIILPSRVNVNLPNQLFRTIQFNINTANQILMAFKKKINNKKVSKCFNNYMKEENNLEAAVKKLEDSYKDINDDLELYQEIIASNNKLAADLLALSAIFNKNEDVSTSFETKFIEIKNMLHNIENFLNGDLEPLKIYLNNFSKVYGNIEVTDLDQIINWIISDLQLIQKGLEIANETGALQRYRKLT</sequence>
<evidence type="ECO:0000256" key="1">
    <source>
        <dbReference type="ARBA" id="ARBA00004651"/>
    </source>
</evidence>
<dbReference type="Proteomes" id="UP000825933">
    <property type="component" value="Unassembled WGS sequence"/>
</dbReference>
<evidence type="ECO:0000256" key="7">
    <source>
        <dbReference type="SAM" id="Phobius"/>
    </source>
</evidence>
<keyword evidence="4 7" id="KW-1133">Transmembrane helix</keyword>